<gene>
    <name evidence="5" type="ORF">NQ314_004016</name>
</gene>
<proteinExistence type="predicted"/>
<dbReference type="PROSITE" id="PS51450">
    <property type="entry name" value="LRR"/>
    <property type="match status" value="1"/>
</dbReference>
<dbReference type="Pfam" id="PF13855">
    <property type="entry name" value="LRR_8"/>
    <property type="match status" value="1"/>
</dbReference>
<dbReference type="PANTHER" id="PTHR24364">
    <property type="entry name" value="LP06937P"/>
    <property type="match status" value="1"/>
</dbReference>
<dbReference type="Proteomes" id="UP001162156">
    <property type="component" value="Unassembled WGS sequence"/>
</dbReference>
<dbReference type="SMART" id="SM00369">
    <property type="entry name" value="LRR_TYP"/>
    <property type="match status" value="5"/>
</dbReference>
<dbReference type="InterPro" id="IPR052286">
    <property type="entry name" value="Wnt_signaling_inhibitor"/>
</dbReference>
<dbReference type="InterPro" id="IPR032675">
    <property type="entry name" value="LRR_dom_sf"/>
</dbReference>
<comment type="caution">
    <text evidence="5">The sequence shown here is derived from an EMBL/GenBank/DDBJ whole genome shotgun (WGS) entry which is preliminary data.</text>
</comment>
<dbReference type="SMART" id="SM00365">
    <property type="entry name" value="LRR_SD22"/>
    <property type="match status" value="3"/>
</dbReference>
<evidence type="ECO:0000256" key="4">
    <source>
        <dbReference type="SAM" id="SignalP"/>
    </source>
</evidence>
<dbReference type="GO" id="GO:0016020">
    <property type="term" value="C:membrane"/>
    <property type="evidence" value="ECO:0007669"/>
    <property type="project" value="TreeGrafter"/>
</dbReference>
<dbReference type="InterPro" id="IPR001611">
    <property type="entry name" value="Leu-rich_rpt"/>
</dbReference>
<reference evidence="5" key="1">
    <citation type="journal article" date="2023" name="Insect Mol. Biol.">
        <title>Genome sequencing provides insights into the evolution of gene families encoding plant cell wall-degrading enzymes in longhorned beetles.</title>
        <authorList>
            <person name="Shin N.R."/>
            <person name="Okamura Y."/>
            <person name="Kirsch R."/>
            <person name="Pauchet Y."/>
        </authorList>
    </citation>
    <scope>NUCLEOTIDE SEQUENCE</scope>
    <source>
        <strain evidence="5">RBIC_L_NR</strain>
    </source>
</reference>
<organism evidence="5 6">
    <name type="scientific">Rhamnusium bicolor</name>
    <dbReference type="NCBI Taxonomy" id="1586634"/>
    <lineage>
        <taxon>Eukaryota</taxon>
        <taxon>Metazoa</taxon>
        <taxon>Ecdysozoa</taxon>
        <taxon>Arthropoda</taxon>
        <taxon>Hexapoda</taxon>
        <taxon>Insecta</taxon>
        <taxon>Pterygota</taxon>
        <taxon>Neoptera</taxon>
        <taxon>Endopterygota</taxon>
        <taxon>Coleoptera</taxon>
        <taxon>Polyphaga</taxon>
        <taxon>Cucujiformia</taxon>
        <taxon>Chrysomeloidea</taxon>
        <taxon>Cerambycidae</taxon>
        <taxon>Lepturinae</taxon>
        <taxon>Rhagiini</taxon>
        <taxon>Rhamnusium</taxon>
    </lineage>
</organism>
<sequence>MLLMKPCISLLLVSFLLIEARVDKCGTQLLEGCFCGEQFYQNETMFVVNCTGLGFTTTDMLEQLPEETEVLIFTGNHISTLETNIFGDIVDLTMLKYIDMSNNGIRDIKGKAFHHVLGVERLILNHNNISISQEYEKNFHHPRVFSNFNSLRELHLTNAFADNTDAALADDLHDIFVNSNLTKLYKLHLEQNEIRNFRDERVFCDLPELHDLHLGDNNIPSLNFNITCLSKLRYLDLEDNNITKFSQRDLDTFDMLAQPYRSENLRIQLEGNPFRCDSAIKNLYNWLHKTKVIVRDLDRLECHQAKYGKRYIMNLKILQNRDKQKYHKLLWCF</sequence>
<evidence type="ECO:0000256" key="2">
    <source>
        <dbReference type="ARBA" id="ARBA00022729"/>
    </source>
</evidence>
<dbReference type="EMBL" id="JANEYF010001201">
    <property type="protein sequence ID" value="KAJ8965624.1"/>
    <property type="molecule type" value="Genomic_DNA"/>
</dbReference>
<keyword evidence="3" id="KW-0677">Repeat</keyword>
<evidence type="ECO:0000313" key="5">
    <source>
        <dbReference type="EMBL" id="KAJ8965624.1"/>
    </source>
</evidence>
<keyword evidence="6" id="KW-1185">Reference proteome</keyword>
<protein>
    <submittedName>
        <fullName evidence="5">Uncharacterized protein</fullName>
    </submittedName>
</protein>
<dbReference type="SUPFAM" id="SSF52058">
    <property type="entry name" value="L domain-like"/>
    <property type="match status" value="1"/>
</dbReference>
<accession>A0AAV8ZKN5</accession>
<evidence type="ECO:0000256" key="3">
    <source>
        <dbReference type="ARBA" id="ARBA00022737"/>
    </source>
</evidence>
<dbReference type="InterPro" id="IPR003591">
    <property type="entry name" value="Leu-rich_rpt_typical-subtyp"/>
</dbReference>
<dbReference type="PANTHER" id="PTHR24364:SF18">
    <property type="entry name" value="LP06937P"/>
    <property type="match status" value="1"/>
</dbReference>
<dbReference type="AlphaFoldDB" id="A0AAV8ZKN5"/>
<evidence type="ECO:0000256" key="1">
    <source>
        <dbReference type="ARBA" id="ARBA00022614"/>
    </source>
</evidence>
<keyword evidence="1" id="KW-0433">Leucine-rich repeat</keyword>
<feature type="signal peptide" evidence="4">
    <location>
        <begin position="1"/>
        <end position="20"/>
    </location>
</feature>
<name>A0AAV8ZKN5_9CUCU</name>
<feature type="chain" id="PRO_5043317103" evidence="4">
    <location>
        <begin position="21"/>
        <end position="333"/>
    </location>
</feature>
<dbReference type="Gene3D" id="3.80.10.10">
    <property type="entry name" value="Ribonuclease Inhibitor"/>
    <property type="match status" value="1"/>
</dbReference>
<evidence type="ECO:0000313" key="6">
    <source>
        <dbReference type="Proteomes" id="UP001162156"/>
    </source>
</evidence>
<keyword evidence="2 4" id="KW-0732">Signal</keyword>